<dbReference type="Proteomes" id="UP000007115">
    <property type="component" value="Unassembled WGS sequence"/>
</dbReference>
<organism evidence="1 2">
    <name type="scientific">Hypocrea virens (strain Gv29-8 / FGSC 10586)</name>
    <name type="common">Gliocladium virens</name>
    <name type="synonym">Trichoderma virens</name>
    <dbReference type="NCBI Taxonomy" id="413071"/>
    <lineage>
        <taxon>Eukaryota</taxon>
        <taxon>Fungi</taxon>
        <taxon>Dikarya</taxon>
        <taxon>Ascomycota</taxon>
        <taxon>Pezizomycotina</taxon>
        <taxon>Sordariomycetes</taxon>
        <taxon>Hypocreomycetidae</taxon>
        <taxon>Hypocreales</taxon>
        <taxon>Hypocreaceae</taxon>
        <taxon>Trichoderma</taxon>
    </lineage>
</organism>
<proteinExistence type="predicted"/>
<accession>G9MFY0</accession>
<comment type="caution">
    <text evidence="1">The sequence shown here is derived from an EMBL/GenBank/DDBJ whole genome shotgun (WGS) entry which is preliminary data.</text>
</comment>
<sequence>MSDIQVPPATKTKDLGFLSKSAVDGVLSALGTSNVFLTELGHWKQEAIKRARAGNVWSLDAFMTLASRATDILGRHGLRFDPDFTMYDVGTHKEVVQDLPDDQVLGVVPLFGFYFFDKENTRSWSYNGLVIYQMHLLCQYVGV</sequence>
<name>G9MFY0_HYPVG</name>
<dbReference type="AlphaFoldDB" id="G9MFY0"/>
<dbReference type="EMBL" id="ABDF02000002">
    <property type="protein sequence ID" value="EHK26431.1"/>
    <property type="molecule type" value="Genomic_DNA"/>
</dbReference>
<dbReference type="GeneID" id="25798115"/>
<reference evidence="1 2" key="1">
    <citation type="journal article" date="2011" name="Genome Biol.">
        <title>Comparative genome sequence analysis underscores mycoparasitism as the ancestral life style of Trichoderma.</title>
        <authorList>
            <person name="Kubicek C.P."/>
            <person name="Herrera-Estrella A."/>
            <person name="Seidl-Seiboth V."/>
            <person name="Martinez D.A."/>
            <person name="Druzhinina I.S."/>
            <person name="Thon M."/>
            <person name="Zeilinger S."/>
            <person name="Casas-Flores S."/>
            <person name="Horwitz B.A."/>
            <person name="Mukherjee P.K."/>
            <person name="Mukherjee M."/>
            <person name="Kredics L."/>
            <person name="Alcaraz L.D."/>
            <person name="Aerts A."/>
            <person name="Antal Z."/>
            <person name="Atanasova L."/>
            <person name="Cervantes-Badillo M.G."/>
            <person name="Challacombe J."/>
            <person name="Chertkov O."/>
            <person name="McCluskey K."/>
            <person name="Coulpier F."/>
            <person name="Deshpande N."/>
            <person name="von Doehren H."/>
            <person name="Ebbole D.J."/>
            <person name="Esquivel-Naranjo E.U."/>
            <person name="Fekete E."/>
            <person name="Flipphi M."/>
            <person name="Glaser F."/>
            <person name="Gomez-Rodriguez E.Y."/>
            <person name="Gruber S."/>
            <person name="Han C."/>
            <person name="Henrissat B."/>
            <person name="Hermosa R."/>
            <person name="Hernandez-Onate M."/>
            <person name="Karaffa L."/>
            <person name="Kosti I."/>
            <person name="Le Crom S."/>
            <person name="Lindquist E."/>
            <person name="Lucas S."/>
            <person name="Luebeck M."/>
            <person name="Luebeck P.S."/>
            <person name="Margeot A."/>
            <person name="Metz B."/>
            <person name="Misra M."/>
            <person name="Nevalainen H."/>
            <person name="Omann M."/>
            <person name="Packer N."/>
            <person name="Perrone G."/>
            <person name="Uresti-Rivera E.E."/>
            <person name="Salamov A."/>
            <person name="Schmoll M."/>
            <person name="Seiboth B."/>
            <person name="Shapiro H."/>
            <person name="Sukno S."/>
            <person name="Tamayo-Ramos J.A."/>
            <person name="Tisch D."/>
            <person name="Wiest A."/>
            <person name="Wilkinson H.H."/>
            <person name="Zhang M."/>
            <person name="Coutinho P.M."/>
            <person name="Kenerley C.M."/>
            <person name="Monte E."/>
            <person name="Baker S.E."/>
            <person name="Grigoriev I.V."/>
        </authorList>
    </citation>
    <scope>NUCLEOTIDE SEQUENCE [LARGE SCALE GENOMIC DNA]</scope>
    <source>
        <strain evidence="2">Gv29-8 / FGSC 10586</strain>
    </source>
</reference>
<protein>
    <submittedName>
        <fullName evidence="1">Uncharacterized protein</fullName>
    </submittedName>
</protein>
<keyword evidence="2" id="KW-1185">Reference proteome</keyword>
<dbReference type="InParanoid" id="G9MFY0"/>
<dbReference type="OrthoDB" id="4876318at2759"/>
<dbReference type="HOGENOM" id="CLU_1806427_0_0_1"/>
<dbReference type="RefSeq" id="XP_013960638.1">
    <property type="nucleotide sequence ID" value="XM_014105163.1"/>
</dbReference>
<gene>
    <name evidence="1" type="ORF">TRIVIDRAFT_79769</name>
</gene>
<dbReference type="VEuPathDB" id="FungiDB:TRIVIDRAFT_79769"/>
<evidence type="ECO:0000313" key="2">
    <source>
        <dbReference type="Proteomes" id="UP000007115"/>
    </source>
</evidence>
<evidence type="ECO:0000313" key="1">
    <source>
        <dbReference type="EMBL" id="EHK26431.1"/>
    </source>
</evidence>
<dbReference type="OMA" id="VWSLDAF"/>